<evidence type="ECO:0000256" key="5">
    <source>
        <dbReference type="SAM" id="MobiDB-lite"/>
    </source>
</evidence>
<evidence type="ECO:0000256" key="1">
    <source>
        <dbReference type="ARBA" id="ARBA00004123"/>
    </source>
</evidence>
<proteinExistence type="inferred from homology"/>
<dbReference type="Pfam" id="PF14998">
    <property type="entry name" value="Ripply"/>
    <property type="match status" value="1"/>
</dbReference>
<dbReference type="AlphaFoldDB" id="A0A663M474"/>
<keyword evidence="4" id="KW-0539">Nucleus</keyword>
<accession>A0A663M474</accession>
<comment type="subcellular location">
    <subcellularLocation>
        <location evidence="1">Nucleus</location>
    </subcellularLocation>
</comment>
<evidence type="ECO:0000313" key="7">
    <source>
        <dbReference type="Proteomes" id="UP000472269"/>
    </source>
</evidence>
<dbReference type="Proteomes" id="UP000472269">
    <property type="component" value="Unplaced"/>
</dbReference>
<evidence type="ECO:0000256" key="2">
    <source>
        <dbReference type="ARBA" id="ARBA00006944"/>
    </source>
</evidence>
<evidence type="ECO:0000256" key="4">
    <source>
        <dbReference type="ARBA" id="ARBA00023242"/>
    </source>
</evidence>
<dbReference type="PANTHER" id="PTHR16770">
    <property type="entry name" value="PROTEIN RIPPLY-LIKE"/>
    <property type="match status" value="1"/>
</dbReference>
<dbReference type="GO" id="GO:0009880">
    <property type="term" value="P:embryonic pattern specification"/>
    <property type="evidence" value="ECO:0007669"/>
    <property type="project" value="TreeGrafter"/>
</dbReference>
<dbReference type="GO" id="GO:0000122">
    <property type="term" value="P:negative regulation of transcription by RNA polymerase II"/>
    <property type="evidence" value="ECO:0007669"/>
    <property type="project" value="TreeGrafter"/>
</dbReference>
<dbReference type="Ensembl" id="ENSACUT00000006967.1">
    <property type="protein sequence ID" value="ENSACUP00000006517.1"/>
    <property type="gene ID" value="ENSACUG00000004461.1"/>
</dbReference>
<reference evidence="6" key="2">
    <citation type="submission" date="2025-09" db="UniProtKB">
        <authorList>
            <consortium name="Ensembl"/>
        </authorList>
    </citation>
    <scope>IDENTIFICATION</scope>
</reference>
<name>A0A663M474_ATHCN</name>
<dbReference type="InterPro" id="IPR028127">
    <property type="entry name" value="Ripply_fam"/>
</dbReference>
<organism evidence="6 7">
    <name type="scientific">Athene cunicularia</name>
    <name type="common">Burrowing owl</name>
    <name type="synonym">Speotyto cunicularia</name>
    <dbReference type="NCBI Taxonomy" id="194338"/>
    <lineage>
        <taxon>Eukaryota</taxon>
        <taxon>Metazoa</taxon>
        <taxon>Chordata</taxon>
        <taxon>Craniata</taxon>
        <taxon>Vertebrata</taxon>
        <taxon>Euteleostomi</taxon>
        <taxon>Archelosauria</taxon>
        <taxon>Archosauria</taxon>
        <taxon>Dinosauria</taxon>
        <taxon>Saurischia</taxon>
        <taxon>Theropoda</taxon>
        <taxon>Coelurosauria</taxon>
        <taxon>Aves</taxon>
        <taxon>Neognathae</taxon>
        <taxon>Neoaves</taxon>
        <taxon>Telluraves</taxon>
        <taxon>Strigiformes</taxon>
        <taxon>Strigidae</taxon>
        <taxon>Athene</taxon>
    </lineage>
</organism>
<reference evidence="6" key="1">
    <citation type="submission" date="2025-08" db="UniProtKB">
        <authorList>
            <consortium name="Ensembl"/>
        </authorList>
    </citation>
    <scope>IDENTIFICATION</scope>
</reference>
<comment type="similarity">
    <text evidence="2">Belongs to the ripply family.</text>
</comment>
<evidence type="ECO:0000313" key="6">
    <source>
        <dbReference type="Ensembl" id="ENSACUP00000006517.1"/>
    </source>
</evidence>
<evidence type="ECO:0000256" key="3">
    <source>
        <dbReference type="ARBA" id="ARBA00022473"/>
    </source>
</evidence>
<dbReference type="GO" id="GO:0005634">
    <property type="term" value="C:nucleus"/>
    <property type="evidence" value="ECO:0007669"/>
    <property type="project" value="UniProtKB-SubCell"/>
</dbReference>
<feature type="region of interest" description="Disordered" evidence="5">
    <location>
        <begin position="1"/>
        <end position="49"/>
    </location>
</feature>
<keyword evidence="3" id="KW-0217">Developmental protein</keyword>
<sequence length="123" mass="12945">EDRNRGAEGDAGCSLWESAPPTGAGGFPPPSQVRLSPPAASALAGSKGSGQAGALTPHCPTHRLLWPKSKCFDYLYGVGEKLLENFPVQATLCLYEDSDPSCVILVLSAFPHSCLNSTLRFAI</sequence>
<protein>
    <submittedName>
        <fullName evidence="6">Uncharacterized protein</fullName>
    </submittedName>
</protein>
<dbReference type="PANTHER" id="PTHR16770:SF5">
    <property type="entry name" value="PROTEIN RIPPLY1"/>
    <property type="match status" value="1"/>
</dbReference>
<feature type="compositionally biased region" description="Low complexity" evidence="5">
    <location>
        <begin position="35"/>
        <end position="46"/>
    </location>
</feature>
<keyword evidence="7" id="KW-1185">Reference proteome</keyword>